<evidence type="ECO:0000256" key="4">
    <source>
        <dbReference type="ARBA" id="ARBA00023136"/>
    </source>
</evidence>
<comment type="caution">
    <text evidence="7">The sequence shown here is derived from an EMBL/GenBank/DDBJ whole genome shotgun (WGS) entry which is preliminary data.</text>
</comment>
<name>A0A543GH77_9PSEU</name>
<dbReference type="InterPro" id="IPR004841">
    <property type="entry name" value="AA-permease/SLC12A_dom"/>
</dbReference>
<evidence type="ECO:0000259" key="6">
    <source>
        <dbReference type="Pfam" id="PF00324"/>
    </source>
</evidence>
<dbReference type="Gene3D" id="1.20.1740.10">
    <property type="entry name" value="Amino acid/polyamine transporter I"/>
    <property type="match status" value="1"/>
</dbReference>
<dbReference type="InterPro" id="IPR050367">
    <property type="entry name" value="APC_superfamily"/>
</dbReference>
<keyword evidence="2 5" id="KW-0812">Transmembrane</keyword>
<feature type="transmembrane region" description="Helical" evidence="5">
    <location>
        <begin position="121"/>
        <end position="142"/>
    </location>
</feature>
<keyword evidence="3 5" id="KW-1133">Transmembrane helix</keyword>
<keyword evidence="4 5" id="KW-0472">Membrane</keyword>
<feature type="transmembrane region" description="Helical" evidence="5">
    <location>
        <begin position="76"/>
        <end position="101"/>
    </location>
</feature>
<accession>A0A543GH77</accession>
<reference evidence="7 8" key="1">
    <citation type="submission" date="2019-06" db="EMBL/GenBank/DDBJ databases">
        <title>Sequencing the genomes of 1000 actinobacteria strains.</title>
        <authorList>
            <person name="Klenk H.-P."/>
        </authorList>
    </citation>
    <scope>NUCLEOTIDE SEQUENCE [LARGE SCALE GENOMIC DNA]</scope>
    <source>
        <strain evidence="7 8">DSM 45511</strain>
    </source>
</reference>
<evidence type="ECO:0000256" key="1">
    <source>
        <dbReference type="ARBA" id="ARBA00004141"/>
    </source>
</evidence>
<evidence type="ECO:0000256" key="3">
    <source>
        <dbReference type="ARBA" id="ARBA00022989"/>
    </source>
</evidence>
<sequence length="197" mass="20593">MGDGALKRDAVGVTGSVAMSLGVMNPASGIMFTAALIAVHAGPALPLVYLMSLVGVMLLVNTIAEFSRRLPHAGSFYAFNTAGLGPTFGFFAGWLLFAAYLYPQNLLAFGAFASAALATQLGIHVAWWVFTVAAAVTIWALSLRGLLGLRERVEAVAGRMSVRSLRGAGTVLLVQMPLVQTPLPVERAAAPTPRHGS</sequence>
<evidence type="ECO:0000256" key="2">
    <source>
        <dbReference type="ARBA" id="ARBA00022692"/>
    </source>
</evidence>
<feature type="transmembrane region" description="Helical" evidence="5">
    <location>
        <begin position="47"/>
        <end position="64"/>
    </location>
</feature>
<dbReference type="Proteomes" id="UP000319818">
    <property type="component" value="Unassembled WGS sequence"/>
</dbReference>
<dbReference type="PANTHER" id="PTHR42770:SF7">
    <property type="entry name" value="MEMBRANE PROTEIN"/>
    <property type="match status" value="1"/>
</dbReference>
<proteinExistence type="predicted"/>
<dbReference type="GO" id="GO:0055085">
    <property type="term" value="P:transmembrane transport"/>
    <property type="evidence" value="ECO:0007669"/>
    <property type="project" value="InterPro"/>
</dbReference>
<feature type="transmembrane region" description="Helical" evidence="5">
    <location>
        <begin position="21"/>
        <end position="41"/>
    </location>
</feature>
<organism evidence="7 8">
    <name type="scientific">Pseudonocardia cypriaca</name>
    <dbReference type="NCBI Taxonomy" id="882449"/>
    <lineage>
        <taxon>Bacteria</taxon>
        <taxon>Bacillati</taxon>
        <taxon>Actinomycetota</taxon>
        <taxon>Actinomycetes</taxon>
        <taxon>Pseudonocardiales</taxon>
        <taxon>Pseudonocardiaceae</taxon>
        <taxon>Pseudonocardia</taxon>
    </lineage>
</organism>
<evidence type="ECO:0000313" key="7">
    <source>
        <dbReference type="EMBL" id="TQM45415.1"/>
    </source>
</evidence>
<dbReference type="PANTHER" id="PTHR42770">
    <property type="entry name" value="AMINO ACID TRANSPORTER-RELATED"/>
    <property type="match status" value="1"/>
</dbReference>
<comment type="subcellular location">
    <subcellularLocation>
        <location evidence="1">Membrane</location>
        <topology evidence="1">Multi-pass membrane protein</topology>
    </subcellularLocation>
</comment>
<evidence type="ECO:0000256" key="5">
    <source>
        <dbReference type="SAM" id="Phobius"/>
    </source>
</evidence>
<dbReference type="AlphaFoldDB" id="A0A543GH77"/>
<dbReference type="Pfam" id="PF00324">
    <property type="entry name" value="AA_permease"/>
    <property type="match status" value="1"/>
</dbReference>
<gene>
    <name evidence="7" type="ORF">FB388_2815</name>
</gene>
<keyword evidence="8" id="KW-1185">Reference proteome</keyword>
<evidence type="ECO:0000313" key="8">
    <source>
        <dbReference type="Proteomes" id="UP000319818"/>
    </source>
</evidence>
<dbReference type="RefSeq" id="WP_142100980.1">
    <property type="nucleotide sequence ID" value="NZ_VFPH01000001.1"/>
</dbReference>
<dbReference type="EMBL" id="VFPH01000001">
    <property type="protein sequence ID" value="TQM45415.1"/>
    <property type="molecule type" value="Genomic_DNA"/>
</dbReference>
<dbReference type="GO" id="GO:0016020">
    <property type="term" value="C:membrane"/>
    <property type="evidence" value="ECO:0007669"/>
    <property type="project" value="UniProtKB-SubCell"/>
</dbReference>
<protein>
    <submittedName>
        <fullName evidence="7">Amino acid permease-like protein</fullName>
    </submittedName>
</protein>
<dbReference type="OrthoDB" id="9762947at2"/>
<feature type="domain" description="Amino acid permease/ SLC12A" evidence="6">
    <location>
        <begin position="19"/>
        <end position="141"/>
    </location>
</feature>